<evidence type="ECO:0000256" key="8">
    <source>
        <dbReference type="SAM" id="Phobius"/>
    </source>
</evidence>
<proteinExistence type="inferred from homology"/>
<keyword evidence="7 8" id="KW-0472">Membrane</keyword>
<feature type="transmembrane region" description="Helical" evidence="8">
    <location>
        <begin position="114"/>
        <end position="132"/>
    </location>
</feature>
<dbReference type="InterPro" id="IPR000522">
    <property type="entry name" value="ABC_transptr_permease_BtuC"/>
</dbReference>
<name>D4DP43_NEIEG</name>
<dbReference type="PANTHER" id="PTHR30472:SF19">
    <property type="entry name" value="PETROBACTIN IMPORT SYSTEM PERMEASE PROTEIN YCLO"/>
    <property type="match status" value="1"/>
</dbReference>
<evidence type="ECO:0000256" key="1">
    <source>
        <dbReference type="ARBA" id="ARBA00004651"/>
    </source>
</evidence>
<comment type="caution">
    <text evidence="9">The sequence shown here is derived from an EMBL/GenBank/DDBJ whole genome shotgun (WGS) entry which is preliminary data.</text>
</comment>
<dbReference type="SUPFAM" id="SSF81345">
    <property type="entry name" value="ABC transporter involved in vitamin B12 uptake, BtuC"/>
    <property type="match status" value="1"/>
</dbReference>
<dbReference type="PANTHER" id="PTHR30472">
    <property type="entry name" value="FERRIC ENTEROBACTIN TRANSPORT SYSTEM PERMEASE PROTEIN"/>
    <property type="match status" value="1"/>
</dbReference>
<accession>D4DP43</accession>
<keyword evidence="4" id="KW-1003">Cell membrane</keyword>
<feature type="transmembrane region" description="Helical" evidence="8">
    <location>
        <begin position="300"/>
        <end position="321"/>
    </location>
</feature>
<feature type="transmembrane region" description="Helical" evidence="8">
    <location>
        <begin position="18"/>
        <end position="37"/>
    </location>
</feature>
<keyword evidence="3" id="KW-0813">Transport</keyword>
<dbReference type="GO" id="GO:0033214">
    <property type="term" value="P:siderophore-iron import into cell"/>
    <property type="evidence" value="ECO:0007669"/>
    <property type="project" value="TreeGrafter"/>
</dbReference>
<comment type="similarity">
    <text evidence="2">Belongs to the binding-protein-dependent transport system permease family. FecCD subfamily.</text>
</comment>
<reference evidence="9 10" key="1">
    <citation type="submission" date="2010-02" db="EMBL/GenBank/DDBJ databases">
        <authorList>
            <person name="Weinstock G."/>
            <person name="Sodergren E."/>
            <person name="Clifton S."/>
            <person name="Fulton L."/>
            <person name="Fulton B."/>
            <person name="Courtney L."/>
            <person name="Fronick C."/>
            <person name="Harrison M."/>
            <person name="Strong C."/>
            <person name="Farmer C."/>
            <person name="Delahaunty K."/>
            <person name="Markovic C."/>
            <person name="Hall O."/>
            <person name="Minx P."/>
            <person name="Tomlinson C."/>
            <person name="Mitreva M."/>
            <person name="Nelson J."/>
            <person name="Hou S."/>
            <person name="Wollam A."/>
            <person name="Pepin K.H."/>
            <person name="Johnson M."/>
            <person name="Bhonagiri V."/>
            <person name="Zhang X."/>
            <person name="Suruliraj S."/>
            <person name="Warren W."/>
            <person name="Chinwalla A."/>
            <person name="Mardis E.R."/>
            <person name="Wilson R.K."/>
        </authorList>
    </citation>
    <scope>NUCLEOTIDE SEQUENCE [LARGE SCALE GENOMIC DNA]</scope>
    <source>
        <strain evidence="9 10">ATCC 29315</strain>
    </source>
</reference>
<dbReference type="Proteomes" id="UP000005536">
    <property type="component" value="Unassembled WGS sequence"/>
</dbReference>
<feature type="transmembrane region" description="Helical" evidence="8">
    <location>
        <begin position="49"/>
        <end position="68"/>
    </location>
</feature>
<feature type="transmembrane region" description="Helical" evidence="8">
    <location>
        <begin position="234"/>
        <end position="262"/>
    </location>
</feature>
<evidence type="ECO:0000256" key="4">
    <source>
        <dbReference type="ARBA" id="ARBA00022475"/>
    </source>
</evidence>
<evidence type="ECO:0000256" key="2">
    <source>
        <dbReference type="ARBA" id="ARBA00007935"/>
    </source>
</evidence>
<evidence type="ECO:0000313" key="10">
    <source>
        <dbReference type="Proteomes" id="UP000005536"/>
    </source>
</evidence>
<dbReference type="GO" id="GO:0022857">
    <property type="term" value="F:transmembrane transporter activity"/>
    <property type="evidence" value="ECO:0007669"/>
    <property type="project" value="InterPro"/>
</dbReference>
<sequence>MPNVEGKTAALSGLYRPLWPALALLAASCVLFMTLGANGHWDFVLPRRGMVLASLLLVAYSVGVSTLLFQTLTNNPILTPSVLGFDSLYVFLQTLLVAVLGGIGYSSLPQTGKFAFELAAMVGGSLLLFQTLMRQGGRDLARMILIGVVFGILFRSLSSLLQRLLDPEEFAVAQSSTFASFNTVNAKLLGVSAVIALVSAFFLWRERYKLDVLLLGRDQAVNLGLNYRRDMLWILFWIAVLTATATALVGPVSFFGLLVVALSDRFCGSIRHSLRLPMAFLTASVLLVGGQTVFEHLLGMKAVLSVVIEFAGGLVFLWLVLRKPK</sequence>
<dbReference type="InterPro" id="IPR037294">
    <property type="entry name" value="ABC_BtuC-like"/>
</dbReference>
<evidence type="ECO:0000256" key="3">
    <source>
        <dbReference type="ARBA" id="ARBA00022448"/>
    </source>
</evidence>
<evidence type="ECO:0000256" key="6">
    <source>
        <dbReference type="ARBA" id="ARBA00022989"/>
    </source>
</evidence>
<dbReference type="Pfam" id="PF01032">
    <property type="entry name" value="FecCD"/>
    <property type="match status" value="1"/>
</dbReference>
<dbReference type="GO" id="GO:0005886">
    <property type="term" value="C:plasma membrane"/>
    <property type="evidence" value="ECO:0007669"/>
    <property type="project" value="UniProtKB-SubCell"/>
</dbReference>
<evidence type="ECO:0000256" key="5">
    <source>
        <dbReference type="ARBA" id="ARBA00022692"/>
    </source>
</evidence>
<feature type="transmembrane region" description="Helical" evidence="8">
    <location>
        <begin position="88"/>
        <end position="107"/>
    </location>
</feature>
<dbReference type="PROSITE" id="PS51257">
    <property type="entry name" value="PROKAR_LIPOPROTEIN"/>
    <property type="match status" value="1"/>
</dbReference>
<feature type="transmembrane region" description="Helical" evidence="8">
    <location>
        <begin position="274"/>
        <end position="294"/>
    </location>
</feature>
<dbReference type="AlphaFoldDB" id="D4DP43"/>
<feature type="transmembrane region" description="Helical" evidence="8">
    <location>
        <begin position="186"/>
        <end position="204"/>
    </location>
</feature>
<organism evidence="9 10">
    <name type="scientific">Neisseria elongata subsp. glycolytica ATCC 29315</name>
    <dbReference type="NCBI Taxonomy" id="546263"/>
    <lineage>
        <taxon>Bacteria</taxon>
        <taxon>Pseudomonadati</taxon>
        <taxon>Pseudomonadota</taxon>
        <taxon>Betaproteobacteria</taxon>
        <taxon>Neisseriales</taxon>
        <taxon>Neisseriaceae</taxon>
        <taxon>Neisseria</taxon>
    </lineage>
</organism>
<feature type="transmembrane region" description="Helical" evidence="8">
    <location>
        <begin position="144"/>
        <end position="165"/>
    </location>
</feature>
<protein>
    <submittedName>
        <fullName evidence="9">Iron chelate uptake ABC transporter, FeCT family, permease protein</fullName>
    </submittedName>
</protein>
<evidence type="ECO:0000313" key="9">
    <source>
        <dbReference type="EMBL" id="EFE50400.1"/>
    </source>
</evidence>
<keyword evidence="5 8" id="KW-0812">Transmembrane</keyword>
<keyword evidence="6 8" id="KW-1133">Transmembrane helix</keyword>
<evidence type="ECO:0000256" key="7">
    <source>
        <dbReference type="ARBA" id="ARBA00023136"/>
    </source>
</evidence>
<gene>
    <name evidence="9" type="ORF">NEIELOOT_00828</name>
</gene>
<comment type="subcellular location">
    <subcellularLocation>
        <location evidence="1">Cell membrane</location>
        <topology evidence="1">Multi-pass membrane protein</topology>
    </subcellularLocation>
</comment>
<dbReference type="EMBL" id="ADBF01000021">
    <property type="protein sequence ID" value="EFE50400.1"/>
    <property type="molecule type" value="Genomic_DNA"/>
</dbReference>
<dbReference type="STRING" id="546263.NELON_08515"/>
<dbReference type="Gene3D" id="1.10.3470.10">
    <property type="entry name" value="ABC transporter involved in vitamin B12 uptake, BtuC"/>
    <property type="match status" value="1"/>
</dbReference>